<evidence type="ECO:0000259" key="3">
    <source>
        <dbReference type="Pfam" id="PF17389"/>
    </source>
</evidence>
<organism evidence="4 5">
    <name type="scientific">Adineta steineri</name>
    <dbReference type="NCBI Taxonomy" id="433720"/>
    <lineage>
        <taxon>Eukaryota</taxon>
        <taxon>Metazoa</taxon>
        <taxon>Spiralia</taxon>
        <taxon>Gnathifera</taxon>
        <taxon>Rotifera</taxon>
        <taxon>Eurotatoria</taxon>
        <taxon>Bdelloidea</taxon>
        <taxon>Adinetida</taxon>
        <taxon>Adinetidae</taxon>
        <taxon>Adineta</taxon>
    </lineage>
</organism>
<sequence length="479" mass="54747">MYYHFGDWVPVQKISNNSLVSSYAFLRDIYTFVNMSELLHRTDNVQKYSQFYQQLAEEWHRVFYNLTVNGYTDGSQSANILSLTLPTVVPNHLRTTVLNSLINSLVNTGYFTGGIISVAALYPLLSNEGYHDLALKLALSTSYPSYGYMFNNQIQNATTTWEQWNSLPTGARSSLNHHMFNSIGAWFYRYLAGIELNALNMITIHPRISYNIDLLNYIEAEVITIKGAVRVKWTRMSINSMDLLYLHLRTTVLNSLINSLVNTGYFTGGIISVAALYPLLSNEGYHDLALKLALSTSYPSYGYMFNNQIQNATTTWEQWNSLPTGARSSLNHHMFNSIGAWFYRYLAGIELNALNMIIIHPRISYNIDLLNYIEAEVITIKGAVRVKWTRVSINSIELVVAVPNNMDANILFDPLIKNGQCLKLICDAKDILMRKNRNDKLYWIKDDVRGINDFSENYTTGTISIRIASGQYTFMTYWH</sequence>
<dbReference type="GO" id="GO:0030596">
    <property type="term" value="F:alpha-L-rhamnosidase activity"/>
    <property type="evidence" value="ECO:0007669"/>
    <property type="project" value="UniProtKB-EC"/>
</dbReference>
<dbReference type="GO" id="GO:0005975">
    <property type="term" value="P:carbohydrate metabolic process"/>
    <property type="evidence" value="ECO:0007669"/>
    <property type="project" value="InterPro"/>
</dbReference>
<dbReference type="InterPro" id="IPR008928">
    <property type="entry name" value="6-hairpin_glycosidase_sf"/>
</dbReference>
<dbReference type="InterPro" id="IPR035396">
    <property type="entry name" value="Bac_rhamnosid6H"/>
</dbReference>
<evidence type="ECO:0000313" key="4">
    <source>
        <dbReference type="EMBL" id="CAF0869032.1"/>
    </source>
</evidence>
<evidence type="ECO:0000256" key="2">
    <source>
        <dbReference type="ARBA" id="ARBA00012652"/>
    </source>
</evidence>
<evidence type="ECO:0000313" key="5">
    <source>
        <dbReference type="Proteomes" id="UP000663845"/>
    </source>
</evidence>
<dbReference type="AlphaFoldDB" id="A0A813XDF9"/>
<feature type="domain" description="Alpha-L-rhamnosidase six-hairpin glycosidase" evidence="3">
    <location>
        <begin position="4"/>
        <end position="190"/>
    </location>
</feature>
<dbReference type="Proteomes" id="UP000663845">
    <property type="component" value="Unassembled WGS sequence"/>
</dbReference>
<dbReference type="EMBL" id="CAJNOG010000061">
    <property type="protein sequence ID" value="CAF0869032.1"/>
    <property type="molecule type" value="Genomic_DNA"/>
</dbReference>
<dbReference type="EC" id="3.2.1.40" evidence="2"/>
<dbReference type="PANTHER" id="PTHR33307">
    <property type="entry name" value="ALPHA-RHAMNOSIDASE (EUROFUNG)"/>
    <property type="match status" value="1"/>
</dbReference>
<accession>A0A813XDF9</accession>
<dbReference type="PANTHER" id="PTHR33307:SF6">
    <property type="entry name" value="ALPHA-RHAMNOSIDASE (EUROFUNG)-RELATED"/>
    <property type="match status" value="1"/>
</dbReference>
<comment type="catalytic activity">
    <reaction evidence="1">
        <text>Hydrolysis of terminal non-reducing alpha-L-rhamnose residues in alpha-L-rhamnosides.</text>
        <dbReference type="EC" id="3.2.1.40"/>
    </reaction>
</comment>
<dbReference type="InterPro" id="IPR016007">
    <property type="entry name" value="Alpha_rhamnosid"/>
</dbReference>
<comment type="caution">
    <text evidence="4">The sequence shown here is derived from an EMBL/GenBank/DDBJ whole genome shotgun (WGS) entry which is preliminary data.</text>
</comment>
<name>A0A813XDF9_9BILA</name>
<dbReference type="InterPro" id="IPR012341">
    <property type="entry name" value="6hp_glycosidase-like_sf"/>
</dbReference>
<dbReference type="Pfam" id="PF17389">
    <property type="entry name" value="Bac_rhamnosid6H"/>
    <property type="match status" value="2"/>
</dbReference>
<dbReference type="Gene3D" id="1.50.10.10">
    <property type="match status" value="2"/>
</dbReference>
<gene>
    <name evidence="4" type="ORF">JYZ213_LOCUS8853</name>
</gene>
<feature type="domain" description="Alpha-L-rhamnosidase six-hairpin glycosidase" evidence="3">
    <location>
        <begin position="250"/>
        <end position="345"/>
    </location>
</feature>
<evidence type="ECO:0000256" key="1">
    <source>
        <dbReference type="ARBA" id="ARBA00001445"/>
    </source>
</evidence>
<dbReference type="Gene3D" id="2.60.420.10">
    <property type="entry name" value="Maltose phosphorylase, domain 3"/>
    <property type="match status" value="1"/>
</dbReference>
<protein>
    <recommendedName>
        <fullName evidence="2">alpha-L-rhamnosidase</fullName>
        <ecNumber evidence="2">3.2.1.40</ecNumber>
    </recommendedName>
</protein>
<proteinExistence type="predicted"/>
<reference evidence="4" key="1">
    <citation type="submission" date="2021-02" db="EMBL/GenBank/DDBJ databases">
        <authorList>
            <person name="Nowell W R."/>
        </authorList>
    </citation>
    <scope>NUCLEOTIDE SEQUENCE</scope>
</reference>
<dbReference type="SUPFAM" id="SSF48208">
    <property type="entry name" value="Six-hairpin glycosidases"/>
    <property type="match status" value="2"/>
</dbReference>